<comment type="pathway">
    <text evidence="1">Cell wall biogenesis; cell wall polysaccharide biosynthesis.</text>
</comment>
<evidence type="ECO:0000259" key="5">
    <source>
        <dbReference type="Pfam" id="PF00535"/>
    </source>
</evidence>
<keyword evidence="4 6" id="KW-0808">Transferase</keyword>
<dbReference type="InterPro" id="IPR029044">
    <property type="entry name" value="Nucleotide-diphossugar_trans"/>
</dbReference>
<evidence type="ECO:0000313" key="7">
    <source>
        <dbReference type="Proteomes" id="UP000546252"/>
    </source>
</evidence>
<dbReference type="PANTHER" id="PTHR43179:SF12">
    <property type="entry name" value="GALACTOFURANOSYLTRANSFERASE GLFT2"/>
    <property type="match status" value="1"/>
</dbReference>
<dbReference type="AlphaFoldDB" id="A0A839FNF1"/>
<comment type="similarity">
    <text evidence="2">Belongs to the glycosyltransferase 2 family.</text>
</comment>
<evidence type="ECO:0000256" key="1">
    <source>
        <dbReference type="ARBA" id="ARBA00004776"/>
    </source>
</evidence>
<protein>
    <submittedName>
        <fullName evidence="6">N-acetylglucosaminyl-diphospho-decaprenol L-rhamnosyltransferase</fullName>
        <ecNumber evidence="6">2.4.1.289</ecNumber>
    </submittedName>
</protein>
<dbReference type="PANTHER" id="PTHR43179">
    <property type="entry name" value="RHAMNOSYLTRANSFERASE WBBL"/>
    <property type="match status" value="1"/>
</dbReference>
<gene>
    <name evidence="6" type="ORF">HNR24_000942</name>
</gene>
<keyword evidence="3 6" id="KW-0328">Glycosyltransferase</keyword>
<feature type="domain" description="Glycosyltransferase 2-like" evidence="5">
    <location>
        <begin position="15"/>
        <end position="156"/>
    </location>
</feature>
<reference evidence="6 7" key="1">
    <citation type="submission" date="2020-08" db="EMBL/GenBank/DDBJ databases">
        <title>Sequencing the genomes of 1000 actinobacteria strains.</title>
        <authorList>
            <person name="Klenk H.-P."/>
        </authorList>
    </citation>
    <scope>NUCLEOTIDE SEQUENCE [LARGE SCALE GENOMIC DNA]</scope>
    <source>
        <strain evidence="6 7">DSM 19081</strain>
    </source>
</reference>
<evidence type="ECO:0000256" key="3">
    <source>
        <dbReference type="ARBA" id="ARBA00022676"/>
    </source>
</evidence>
<dbReference type="SUPFAM" id="SSF53448">
    <property type="entry name" value="Nucleotide-diphospho-sugar transferases"/>
    <property type="match status" value="1"/>
</dbReference>
<organism evidence="6 7">
    <name type="scientific">Nesterenkonia jeotgali</name>
    <dbReference type="NCBI Taxonomy" id="317018"/>
    <lineage>
        <taxon>Bacteria</taxon>
        <taxon>Bacillati</taxon>
        <taxon>Actinomycetota</taxon>
        <taxon>Actinomycetes</taxon>
        <taxon>Micrococcales</taxon>
        <taxon>Micrococcaceae</taxon>
        <taxon>Nesterenkonia</taxon>
    </lineage>
</organism>
<dbReference type="InterPro" id="IPR001173">
    <property type="entry name" value="Glyco_trans_2-like"/>
</dbReference>
<dbReference type="Gene3D" id="3.90.550.10">
    <property type="entry name" value="Spore Coat Polysaccharide Biosynthesis Protein SpsA, Chain A"/>
    <property type="match status" value="1"/>
</dbReference>
<comment type="caution">
    <text evidence="6">The sequence shown here is derived from an EMBL/GenBank/DDBJ whole genome shotgun (WGS) entry which is preliminary data.</text>
</comment>
<dbReference type="GO" id="GO:0102096">
    <property type="term" value="F:decaprenyl-N-acetyl-alpha-D-glucosaminyl-pyrophosphate:dTDP-alpha-L-rhamnose rhamnosyltransferase activity"/>
    <property type="evidence" value="ECO:0007669"/>
    <property type="project" value="UniProtKB-EC"/>
</dbReference>
<accession>A0A839FNF1</accession>
<evidence type="ECO:0000256" key="2">
    <source>
        <dbReference type="ARBA" id="ARBA00006739"/>
    </source>
</evidence>
<dbReference type="Pfam" id="PF00535">
    <property type="entry name" value="Glycos_transf_2"/>
    <property type="match status" value="1"/>
</dbReference>
<proteinExistence type="inferred from homology"/>
<evidence type="ECO:0000256" key="4">
    <source>
        <dbReference type="ARBA" id="ARBA00022679"/>
    </source>
</evidence>
<sequence length="285" mass="31097">MTSPYQHPNPDWAAVVLYYRRGEEIWETIDSIVSQDPPPKDVVIVDNASHDGTLNAENVRAHGARLIQLSENKGYAGGMNCGVAALGDASWVLLATHDILLPSGAATSALSAVAAVPSTVAVGPILEVDNSTWSAGGTIGMRGPRHTTKVPDRPIEAQWLDGCCIFVRTWALREVSGIDERYFLYWEDVDLGHRLSKLGALVVTPEVRVIQETARTPVYFGARNAIVYWRARRSYIAAAAATVLSLAKVIVRDHSRREAAVARLSGVRDGWTGRLNVPQSLIREH</sequence>
<name>A0A839FNF1_9MICC</name>
<dbReference type="EC" id="2.4.1.289" evidence="6"/>
<dbReference type="EMBL" id="JACJIH010000001">
    <property type="protein sequence ID" value="MBA8921009.1"/>
    <property type="molecule type" value="Genomic_DNA"/>
</dbReference>
<dbReference type="RefSeq" id="WP_182495152.1">
    <property type="nucleotide sequence ID" value="NZ_BAAAKT010000002.1"/>
</dbReference>
<evidence type="ECO:0000313" key="6">
    <source>
        <dbReference type="EMBL" id="MBA8921009.1"/>
    </source>
</evidence>
<dbReference type="Proteomes" id="UP000546252">
    <property type="component" value="Unassembled WGS sequence"/>
</dbReference>